<accession>A0ABR8DA15</accession>
<dbReference type="Proteomes" id="UP000661112">
    <property type="component" value="Unassembled WGS sequence"/>
</dbReference>
<gene>
    <name evidence="1" type="ORF">H6G83_21590</name>
</gene>
<sequence>MQQRDGTLARFLENESQNIAQWKTFNSFKIDDWRVKTIFNYFKSDQCQIDKQTQKNIIETTITDDKKHYKIMNVGEAVKMIEKADNGMLKVGIKQYPATITNKNDFFTAEFREKHISAELRNQSKNQNIAIYRNRSVSQNTLIIDSQAGSNRLNQELENRQKEYELVYLFLQEKARTCKTTIESVVFTSQQMIEVISVNKTNIKEQIQQHNTNSYKTYIRYSVQKTGNHFYVNHFDGEVAGINQEKPNFTKLVPSLEVNQPKIYQGTFFKMDNYNLPELEFHINVAQSQSFFRIQPVGFNYTFSDEPILLNGMKVLFDNPTPTTSVTLQPKQRGTNNGR</sequence>
<evidence type="ECO:0000313" key="1">
    <source>
        <dbReference type="EMBL" id="MBD2503165.1"/>
    </source>
</evidence>
<name>A0ABR8DA15_9NOST</name>
<proteinExistence type="predicted"/>
<evidence type="ECO:0000313" key="2">
    <source>
        <dbReference type="Proteomes" id="UP000661112"/>
    </source>
</evidence>
<organism evidence="1 2">
    <name type="scientific">Anabaena azotica FACHB-119</name>
    <dbReference type="NCBI Taxonomy" id="947527"/>
    <lineage>
        <taxon>Bacteria</taxon>
        <taxon>Bacillati</taxon>
        <taxon>Cyanobacteriota</taxon>
        <taxon>Cyanophyceae</taxon>
        <taxon>Nostocales</taxon>
        <taxon>Nostocaceae</taxon>
        <taxon>Anabaena</taxon>
        <taxon>Anabaena azotica</taxon>
    </lineage>
</organism>
<dbReference type="RefSeq" id="WP_190476029.1">
    <property type="nucleotide sequence ID" value="NZ_JACJSG010000031.1"/>
</dbReference>
<keyword evidence="2" id="KW-1185">Reference proteome</keyword>
<reference evidence="1 2" key="1">
    <citation type="journal article" date="2020" name="ISME J.">
        <title>Comparative genomics reveals insights into cyanobacterial evolution and habitat adaptation.</title>
        <authorList>
            <person name="Chen M.Y."/>
            <person name="Teng W.K."/>
            <person name="Zhao L."/>
            <person name="Hu C.X."/>
            <person name="Zhou Y.K."/>
            <person name="Han B.P."/>
            <person name="Song L.R."/>
            <person name="Shu W.S."/>
        </authorList>
    </citation>
    <scope>NUCLEOTIDE SEQUENCE [LARGE SCALE GENOMIC DNA]</scope>
    <source>
        <strain evidence="1 2">FACHB-119</strain>
    </source>
</reference>
<protein>
    <submittedName>
        <fullName evidence="1">Uncharacterized protein</fullName>
    </submittedName>
</protein>
<dbReference type="EMBL" id="JACJSG010000031">
    <property type="protein sequence ID" value="MBD2503165.1"/>
    <property type="molecule type" value="Genomic_DNA"/>
</dbReference>
<comment type="caution">
    <text evidence="1">The sequence shown here is derived from an EMBL/GenBank/DDBJ whole genome shotgun (WGS) entry which is preliminary data.</text>
</comment>